<dbReference type="EMBL" id="JXTB01000006">
    <property type="protein sequence ID" value="PON79112.1"/>
    <property type="molecule type" value="Genomic_DNA"/>
</dbReference>
<protein>
    <submittedName>
        <fullName evidence="1">Uncharacterized protein</fullName>
    </submittedName>
</protein>
<evidence type="ECO:0000313" key="2">
    <source>
        <dbReference type="Proteomes" id="UP000237105"/>
    </source>
</evidence>
<accession>A0A2P5E0P3</accession>
<dbReference type="AlphaFoldDB" id="A0A2P5E0P3"/>
<gene>
    <name evidence="1" type="ORF">PanWU01x14_016130</name>
</gene>
<dbReference type="PANTHER" id="PTHR45835:SF99">
    <property type="entry name" value="CHROMO DOMAIN-CONTAINING PROTEIN-RELATED"/>
    <property type="match status" value="1"/>
</dbReference>
<sequence length="144" mass="16816">QILEEMLYFCILDFCGSWDNHLSLVEFAYNNSYEASLGMVLYEVLYGRLCRSLLCWTDIEDRVILGLELIQETTGKISKIQERLKVIQSHQKSYADPKKYEVEFKVSDQVFLKVMPRRRITRFRLKAKLALGYTGSFEITAEIG</sequence>
<proteinExistence type="predicted"/>
<comment type="caution">
    <text evidence="1">The sequence shown here is derived from an EMBL/GenBank/DDBJ whole genome shotgun (WGS) entry which is preliminary data.</text>
</comment>
<dbReference type="OrthoDB" id="1738613at2759"/>
<dbReference type="PANTHER" id="PTHR45835">
    <property type="entry name" value="YALI0A06105P"/>
    <property type="match status" value="1"/>
</dbReference>
<name>A0A2P5E0P3_PARAD</name>
<dbReference type="GO" id="GO:0003676">
    <property type="term" value="F:nucleic acid binding"/>
    <property type="evidence" value="ECO:0007669"/>
    <property type="project" value="InterPro"/>
</dbReference>
<dbReference type="STRING" id="3476.A0A2P5E0P3"/>
<dbReference type="InterPro" id="IPR036397">
    <property type="entry name" value="RNaseH_sf"/>
</dbReference>
<evidence type="ECO:0000313" key="1">
    <source>
        <dbReference type="EMBL" id="PON79112.1"/>
    </source>
</evidence>
<feature type="non-terminal residue" evidence="1">
    <location>
        <position position="1"/>
    </location>
</feature>
<keyword evidence="2" id="KW-1185">Reference proteome</keyword>
<dbReference type="Gene3D" id="3.30.420.10">
    <property type="entry name" value="Ribonuclease H-like superfamily/Ribonuclease H"/>
    <property type="match status" value="1"/>
</dbReference>
<reference evidence="2" key="1">
    <citation type="submission" date="2016-06" db="EMBL/GenBank/DDBJ databases">
        <title>Parallel loss of symbiosis genes in relatives of nitrogen-fixing non-legume Parasponia.</title>
        <authorList>
            <person name="Van Velzen R."/>
            <person name="Holmer R."/>
            <person name="Bu F."/>
            <person name="Rutten L."/>
            <person name="Van Zeijl A."/>
            <person name="Liu W."/>
            <person name="Santuari L."/>
            <person name="Cao Q."/>
            <person name="Sharma T."/>
            <person name="Shen D."/>
            <person name="Roswanjaya Y."/>
            <person name="Wardhani T."/>
            <person name="Kalhor M.S."/>
            <person name="Jansen J."/>
            <person name="Van den Hoogen J."/>
            <person name="Gungor B."/>
            <person name="Hartog M."/>
            <person name="Hontelez J."/>
            <person name="Verver J."/>
            <person name="Yang W.-C."/>
            <person name="Schijlen E."/>
            <person name="Repin R."/>
            <person name="Schilthuizen M."/>
            <person name="Schranz E."/>
            <person name="Heidstra R."/>
            <person name="Miyata K."/>
            <person name="Fedorova E."/>
            <person name="Kohlen W."/>
            <person name="Bisseling T."/>
            <person name="Smit S."/>
            <person name="Geurts R."/>
        </authorList>
    </citation>
    <scope>NUCLEOTIDE SEQUENCE [LARGE SCALE GENOMIC DNA]</scope>
    <source>
        <strain evidence="2">cv. WU1-14</strain>
    </source>
</reference>
<dbReference type="Proteomes" id="UP000237105">
    <property type="component" value="Unassembled WGS sequence"/>
</dbReference>
<organism evidence="1 2">
    <name type="scientific">Parasponia andersonii</name>
    <name type="common">Sponia andersonii</name>
    <dbReference type="NCBI Taxonomy" id="3476"/>
    <lineage>
        <taxon>Eukaryota</taxon>
        <taxon>Viridiplantae</taxon>
        <taxon>Streptophyta</taxon>
        <taxon>Embryophyta</taxon>
        <taxon>Tracheophyta</taxon>
        <taxon>Spermatophyta</taxon>
        <taxon>Magnoliopsida</taxon>
        <taxon>eudicotyledons</taxon>
        <taxon>Gunneridae</taxon>
        <taxon>Pentapetalae</taxon>
        <taxon>rosids</taxon>
        <taxon>fabids</taxon>
        <taxon>Rosales</taxon>
        <taxon>Cannabaceae</taxon>
        <taxon>Parasponia</taxon>
    </lineage>
</organism>